<dbReference type="EMBL" id="JARKHS020010178">
    <property type="protein sequence ID" value="KAK8779089.1"/>
    <property type="molecule type" value="Genomic_DNA"/>
</dbReference>
<dbReference type="AlphaFoldDB" id="A0AAQ4EWD4"/>
<reference evidence="1 2" key="1">
    <citation type="journal article" date="2023" name="Arcadia Sci">
        <title>De novo assembly of a long-read Amblyomma americanum tick genome.</title>
        <authorList>
            <person name="Chou S."/>
            <person name="Poskanzer K.E."/>
            <person name="Rollins M."/>
            <person name="Thuy-Boun P.S."/>
        </authorList>
    </citation>
    <scope>NUCLEOTIDE SEQUENCE [LARGE SCALE GENOMIC DNA]</scope>
    <source>
        <strain evidence="1">F_SG_1</strain>
        <tissue evidence="1">Salivary glands</tissue>
    </source>
</reference>
<evidence type="ECO:0000313" key="1">
    <source>
        <dbReference type="EMBL" id="KAK8779089.1"/>
    </source>
</evidence>
<organism evidence="1 2">
    <name type="scientific">Amblyomma americanum</name>
    <name type="common">Lone star tick</name>
    <dbReference type="NCBI Taxonomy" id="6943"/>
    <lineage>
        <taxon>Eukaryota</taxon>
        <taxon>Metazoa</taxon>
        <taxon>Ecdysozoa</taxon>
        <taxon>Arthropoda</taxon>
        <taxon>Chelicerata</taxon>
        <taxon>Arachnida</taxon>
        <taxon>Acari</taxon>
        <taxon>Parasitiformes</taxon>
        <taxon>Ixodida</taxon>
        <taxon>Ixodoidea</taxon>
        <taxon>Ixodidae</taxon>
        <taxon>Amblyomminae</taxon>
        <taxon>Amblyomma</taxon>
    </lineage>
</organism>
<evidence type="ECO:0000313" key="2">
    <source>
        <dbReference type="Proteomes" id="UP001321473"/>
    </source>
</evidence>
<name>A0AAQ4EWD4_AMBAM</name>
<accession>A0AAQ4EWD4</accession>
<protein>
    <submittedName>
        <fullName evidence="1">Uncharacterized protein</fullName>
    </submittedName>
</protein>
<gene>
    <name evidence="1" type="ORF">V5799_019571</name>
</gene>
<sequence>MAPAVLHSCTFGMVGFDRRLVEQTLLSPPQQTTPAHRADDRRILHLLVAPRESSSKDQALASLLRGSRRSEAQLRI</sequence>
<comment type="caution">
    <text evidence="1">The sequence shown here is derived from an EMBL/GenBank/DDBJ whole genome shotgun (WGS) entry which is preliminary data.</text>
</comment>
<dbReference type="Proteomes" id="UP001321473">
    <property type="component" value="Unassembled WGS sequence"/>
</dbReference>
<proteinExistence type="predicted"/>
<keyword evidence="2" id="KW-1185">Reference proteome</keyword>